<protein>
    <submittedName>
        <fullName evidence="2">Aldo-keto reductase family 1 member C23-like protein</fullName>
    </submittedName>
</protein>
<gene>
    <name evidence="2" type="ORF">GW7_20249</name>
</gene>
<dbReference type="InParanoid" id="G5C4E2"/>
<reference evidence="2 3" key="1">
    <citation type="journal article" date="2011" name="Nature">
        <title>Genome sequencing reveals insights into physiology and longevity of the naked mole rat.</title>
        <authorList>
            <person name="Kim E.B."/>
            <person name="Fang X."/>
            <person name="Fushan A.A."/>
            <person name="Huang Z."/>
            <person name="Lobanov A.V."/>
            <person name="Han L."/>
            <person name="Marino S.M."/>
            <person name="Sun X."/>
            <person name="Turanov A.A."/>
            <person name="Yang P."/>
            <person name="Yim S.H."/>
            <person name="Zhao X."/>
            <person name="Kasaikina M.V."/>
            <person name="Stoletzki N."/>
            <person name="Peng C."/>
            <person name="Polak P."/>
            <person name="Xiong Z."/>
            <person name="Kiezun A."/>
            <person name="Zhu Y."/>
            <person name="Chen Y."/>
            <person name="Kryukov G.V."/>
            <person name="Zhang Q."/>
            <person name="Peshkin L."/>
            <person name="Yang L."/>
            <person name="Bronson R.T."/>
            <person name="Buffenstein R."/>
            <person name="Wang B."/>
            <person name="Han C."/>
            <person name="Li Q."/>
            <person name="Chen L."/>
            <person name="Zhao W."/>
            <person name="Sunyaev S.R."/>
            <person name="Park T.J."/>
            <person name="Zhang G."/>
            <person name="Wang J."/>
            <person name="Gladyshev V.N."/>
        </authorList>
    </citation>
    <scope>NUCLEOTIDE SEQUENCE [LARGE SCALE GENOMIC DNA]</scope>
</reference>
<name>G5C4E2_HETGA</name>
<dbReference type="SUPFAM" id="SSF51430">
    <property type="entry name" value="NAD(P)-linked oxidoreductase"/>
    <property type="match status" value="1"/>
</dbReference>
<dbReference type="AlphaFoldDB" id="G5C4E2"/>
<organism evidence="2 3">
    <name type="scientific">Heterocephalus glaber</name>
    <name type="common">Naked mole rat</name>
    <dbReference type="NCBI Taxonomy" id="10181"/>
    <lineage>
        <taxon>Eukaryota</taxon>
        <taxon>Metazoa</taxon>
        <taxon>Chordata</taxon>
        <taxon>Craniata</taxon>
        <taxon>Vertebrata</taxon>
        <taxon>Euteleostomi</taxon>
        <taxon>Mammalia</taxon>
        <taxon>Eutheria</taxon>
        <taxon>Euarchontoglires</taxon>
        <taxon>Glires</taxon>
        <taxon>Rodentia</taxon>
        <taxon>Hystricomorpha</taxon>
        <taxon>Bathyergidae</taxon>
        <taxon>Heterocephalus</taxon>
    </lineage>
</organism>
<accession>G5C4E2</accession>
<dbReference type="EMBL" id="JH173299">
    <property type="protein sequence ID" value="EHB16403.1"/>
    <property type="molecule type" value="Genomic_DNA"/>
</dbReference>
<dbReference type="Pfam" id="PF00248">
    <property type="entry name" value="Aldo_ket_red"/>
    <property type="match status" value="1"/>
</dbReference>
<evidence type="ECO:0000313" key="3">
    <source>
        <dbReference type="Proteomes" id="UP000006813"/>
    </source>
</evidence>
<dbReference type="Proteomes" id="UP000006813">
    <property type="component" value="Unassembled WGS sequence"/>
</dbReference>
<dbReference type="Gene3D" id="3.20.20.100">
    <property type="entry name" value="NADP-dependent oxidoreductase domain"/>
    <property type="match status" value="1"/>
</dbReference>
<sequence length="106" mass="12111">MSLSKLVPDPWNAILMSARADCWISASLNTLRWLPKVHREPNNIKGGWTQGLHISGMIRFCSMAKKYKQSPSLVALRYLLQRGVVALAWSLTEKEIKENIQAMTEW</sequence>
<dbReference type="InterPro" id="IPR036812">
    <property type="entry name" value="NAD(P)_OxRdtase_dom_sf"/>
</dbReference>
<feature type="domain" description="NADP-dependent oxidoreductase" evidence="1">
    <location>
        <begin position="53"/>
        <end position="103"/>
    </location>
</feature>
<evidence type="ECO:0000259" key="1">
    <source>
        <dbReference type="Pfam" id="PF00248"/>
    </source>
</evidence>
<proteinExistence type="predicted"/>
<dbReference type="STRING" id="10181.G5C4E2"/>
<dbReference type="InterPro" id="IPR023210">
    <property type="entry name" value="NADP_OxRdtase_dom"/>
</dbReference>
<evidence type="ECO:0000313" key="2">
    <source>
        <dbReference type="EMBL" id="EHB16403.1"/>
    </source>
</evidence>